<evidence type="ECO:0000313" key="2">
    <source>
        <dbReference type="EnsemblMetazoa" id="XP_020904422.1"/>
    </source>
</evidence>
<feature type="compositionally biased region" description="Basic and acidic residues" evidence="1">
    <location>
        <begin position="1"/>
        <end position="15"/>
    </location>
</feature>
<accession>A0A913XHB3</accession>
<organism evidence="2 3">
    <name type="scientific">Exaiptasia diaphana</name>
    <name type="common">Tropical sea anemone</name>
    <name type="synonym">Aiptasia pulchella</name>
    <dbReference type="NCBI Taxonomy" id="2652724"/>
    <lineage>
        <taxon>Eukaryota</taxon>
        <taxon>Metazoa</taxon>
        <taxon>Cnidaria</taxon>
        <taxon>Anthozoa</taxon>
        <taxon>Hexacorallia</taxon>
        <taxon>Actiniaria</taxon>
        <taxon>Aiptasiidae</taxon>
        <taxon>Exaiptasia</taxon>
    </lineage>
</organism>
<dbReference type="AlphaFoldDB" id="A0A913XHB3"/>
<dbReference type="GeneID" id="110242746"/>
<dbReference type="RefSeq" id="XP_020904422.1">
    <property type="nucleotide sequence ID" value="XM_021048763.2"/>
</dbReference>
<evidence type="ECO:0000256" key="1">
    <source>
        <dbReference type="SAM" id="MobiDB-lite"/>
    </source>
</evidence>
<feature type="region of interest" description="Disordered" evidence="1">
    <location>
        <begin position="1"/>
        <end position="78"/>
    </location>
</feature>
<reference evidence="2" key="1">
    <citation type="submission" date="2022-11" db="UniProtKB">
        <authorList>
            <consortium name="EnsemblMetazoa"/>
        </authorList>
    </citation>
    <scope>IDENTIFICATION</scope>
</reference>
<keyword evidence="3" id="KW-1185">Reference proteome</keyword>
<feature type="compositionally biased region" description="Low complexity" evidence="1">
    <location>
        <begin position="27"/>
        <end position="57"/>
    </location>
</feature>
<dbReference type="KEGG" id="epa:110242746"/>
<feature type="compositionally biased region" description="Polar residues" evidence="1">
    <location>
        <begin position="64"/>
        <end position="74"/>
    </location>
</feature>
<evidence type="ECO:0000313" key="3">
    <source>
        <dbReference type="Proteomes" id="UP000887567"/>
    </source>
</evidence>
<dbReference type="EnsemblMetazoa" id="XM_021048763.2">
    <property type="protein sequence ID" value="XP_020904422.1"/>
    <property type="gene ID" value="LOC110242746"/>
</dbReference>
<sequence length="141" mass="15464">SKKISVKADENKARAESIFAKYRNRESTTSNATESNSSLSSTPTGSVFHSSSSSTFSARKDDQPVTSTPAQSRGTSRDYLVTRMCSQLLSNSLASLQENSDPFLNPMHEKILSDAQNLKTNLSAIKHDIQQTDDTSDEKGW</sequence>
<proteinExistence type="predicted"/>
<dbReference type="Proteomes" id="UP000887567">
    <property type="component" value="Unplaced"/>
</dbReference>
<name>A0A913XHB3_EXADI</name>
<protein>
    <submittedName>
        <fullName evidence="2">Uncharacterized protein</fullName>
    </submittedName>
</protein>